<evidence type="ECO:0000313" key="3">
    <source>
        <dbReference type="Proteomes" id="UP000256269"/>
    </source>
</evidence>
<sequence>MNVNKIRLAVTVIGSAIGVVAAGVQARKAVAKGDKLSLVNAIASVLVAVTGGALAIRGARKDGEEA</sequence>
<feature type="transmembrane region" description="Helical" evidence="1">
    <location>
        <begin position="36"/>
        <end position="56"/>
    </location>
</feature>
<keyword evidence="1" id="KW-0472">Membrane</keyword>
<gene>
    <name evidence="2" type="ORF">BCF44_112248</name>
</gene>
<comment type="caution">
    <text evidence="2">The sequence shown here is derived from an EMBL/GenBank/DDBJ whole genome shotgun (WGS) entry which is preliminary data.</text>
</comment>
<accession>A0A3E0HAU9</accession>
<reference evidence="2 3" key="1">
    <citation type="submission" date="2018-08" db="EMBL/GenBank/DDBJ databases">
        <title>Genomic Encyclopedia of Archaeal and Bacterial Type Strains, Phase II (KMG-II): from individual species to whole genera.</title>
        <authorList>
            <person name="Goeker M."/>
        </authorList>
    </citation>
    <scope>NUCLEOTIDE SEQUENCE [LARGE SCALE GENOMIC DNA]</scope>
    <source>
        <strain evidence="2 3">DSM 45791</strain>
    </source>
</reference>
<dbReference type="EMBL" id="QUNO01000012">
    <property type="protein sequence ID" value="REH41166.1"/>
    <property type="molecule type" value="Genomic_DNA"/>
</dbReference>
<keyword evidence="3" id="KW-1185">Reference proteome</keyword>
<dbReference type="AlphaFoldDB" id="A0A3E0HAU9"/>
<dbReference type="OrthoDB" id="3700277at2"/>
<name>A0A3E0HAU9_9PSEU</name>
<organism evidence="2 3">
    <name type="scientific">Kutzneria buriramensis</name>
    <dbReference type="NCBI Taxonomy" id="1045776"/>
    <lineage>
        <taxon>Bacteria</taxon>
        <taxon>Bacillati</taxon>
        <taxon>Actinomycetota</taxon>
        <taxon>Actinomycetes</taxon>
        <taxon>Pseudonocardiales</taxon>
        <taxon>Pseudonocardiaceae</taxon>
        <taxon>Kutzneria</taxon>
    </lineage>
</organism>
<dbReference type="Proteomes" id="UP000256269">
    <property type="component" value="Unassembled WGS sequence"/>
</dbReference>
<evidence type="ECO:0000313" key="2">
    <source>
        <dbReference type="EMBL" id="REH41166.1"/>
    </source>
</evidence>
<keyword evidence="1" id="KW-1133">Transmembrane helix</keyword>
<evidence type="ECO:0000256" key="1">
    <source>
        <dbReference type="SAM" id="Phobius"/>
    </source>
</evidence>
<proteinExistence type="predicted"/>
<keyword evidence="1" id="KW-0812">Transmembrane</keyword>
<dbReference type="RefSeq" id="WP_116178339.1">
    <property type="nucleotide sequence ID" value="NZ_CP144375.1"/>
</dbReference>
<protein>
    <submittedName>
        <fullName evidence="2">Uncharacterized protein</fullName>
    </submittedName>
</protein>